<evidence type="ECO:0000259" key="1">
    <source>
        <dbReference type="Pfam" id="PF00188"/>
    </source>
</evidence>
<feature type="domain" description="SCP" evidence="1">
    <location>
        <begin position="401"/>
        <end position="529"/>
    </location>
</feature>
<accession>A0A3L7E309</accession>
<name>A0A3L7E309_9GAMM</name>
<reference evidence="2 3" key="1">
    <citation type="submission" date="2018-07" db="EMBL/GenBank/DDBJ databases">
        <title>Halioglobus sp. genome submission.</title>
        <authorList>
            <person name="Ye M.-Q."/>
            <person name="Du Z.-J."/>
        </authorList>
    </citation>
    <scope>NUCLEOTIDE SEQUENCE [LARGE SCALE GENOMIC DNA]</scope>
    <source>
        <strain evidence="2 3">U0301</strain>
    </source>
</reference>
<dbReference type="Gene3D" id="3.40.33.10">
    <property type="entry name" value="CAP"/>
    <property type="match status" value="1"/>
</dbReference>
<dbReference type="InterPro" id="IPR035940">
    <property type="entry name" value="CAP_sf"/>
</dbReference>
<dbReference type="Pfam" id="PF00188">
    <property type="entry name" value="CAP"/>
    <property type="match status" value="1"/>
</dbReference>
<dbReference type="OrthoDB" id="68195at2"/>
<dbReference type="PANTHER" id="PTHR31157:SF1">
    <property type="entry name" value="SCP DOMAIN-CONTAINING PROTEIN"/>
    <property type="match status" value="1"/>
</dbReference>
<sequence>MSSSDHYRQLRGVCRLAGLSLGLCLLASCRLVITTDSTGSIVSGSGTLDCDQPECAFEIKQSVTDAFNAVPAAGYRFVRWTGLCTPSPTAVCQATVAPLAEQYQQFDGDIPIAAEFEPATTRRSWFEDADGDHYGNRATAVTASSQPDGYVINDSDCDDSNAEVHPYTRELEDGVDNNCNGRVDEGFVDETYYRDRDGDGFGDPEVSWIARRKPAGFVRNDLDCNDNNAGQNPDAEEIADNRDNNCDGAIDEQMITYFRDVDGDGYGVASNSVSSMEPMPGYSTEAGDCDDNNGDIFPGASELFDAVDNDCDGLTDEGFSTTTYYRDADADGYGDAADSIADITRPDGYVSNGDDNCPDTYNPSQADVDDDGIGDSCDPVDNTPVDQGGSCTVSAEAQSMLDAVNAFRAGTRDCGSRGLFSPAPALTWNCKLEAAANGHSADMANNNFFSHTGSNGSSLGERATAAGYAWNALGENIAAGYSTVGSVMQGWIDSDGHCANLMNASFDELGAARQYNANSDYGTYWTQVFGREP</sequence>
<dbReference type="CDD" id="cd05379">
    <property type="entry name" value="CAP_bacterial"/>
    <property type="match status" value="1"/>
</dbReference>
<gene>
    <name evidence="2" type="ORF">DWB85_06575</name>
</gene>
<keyword evidence="3" id="KW-1185">Reference proteome</keyword>
<dbReference type="PANTHER" id="PTHR31157">
    <property type="entry name" value="SCP DOMAIN-CONTAINING PROTEIN"/>
    <property type="match status" value="1"/>
</dbReference>
<protein>
    <recommendedName>
        <fullName evidence="1">SCP domain-containing protein</fullName>
    </recommendedName>
</protein>
<dbReference type="EMBL" id="QRAN01000005">
    <property type="protein sequence ID" value="RLQ22642.1"/>
    <property type="molecule type" value="Genomic_DNA"/>
</dbReference>
<dbReference type="Proteomes" id="UP000265509">
    <property type="component" value="Unassembled WGS sequence"/>
</dbReference>
<evidence type="ECO:0000313" key="3">
    <source>
        <dbReference type="Proteomes" id="UP000265509"/>
    </source>
</evidence>
<dbReference type="AlphaFoldDB" id="A0A3L7E309"/>
<dbReference type="InterPro" id="IPR021655">
    <property type="entry name" value="Put_metal-bd"/>
</dbReference>
<proteinExistence type="predicted"/>
<dbReference type="InterPro" id="IPR014044">
    <property type="entry name" value="CAP_dom"/>
</dbReference>
<dbReference type="Pfam" id="PF11617">
    <property type="entry name" value="Cu-binding_MopE"/>
    <property type="match status" value="3"/>
</dbReference>
<dbReference type="RefSeq" id="WP_117953413.1">
    <property type="nucleotide sequence ID" value="NZ_QRAN01000005.1"/>
</dbReference>
<evidence type="ECO:0000313" key="2">
    <source>
        <dbReference type="EMBL" id="RLQ22642.1"/>
    </source>
</evidence>
<organism evidence="2 3">
    <name type="scientific">Seongchinamella sediminis</name>
    <dbReference type="NCBI Taxonomy" id="2283635"/>
    <lineage>
        <taxon>Bacteria</taxon>
        <taxon>Pseudomonadati</taxon>
        <taxon>Pseudomonadota</taxon>
        <taxon>Gammaproteobacteria</taxon>
        <taxon>Cellvibrionales</taxon>
        <taxon>Halieaceae</taxon>
        <taxon>Seongchinamella</taxon>
    </lineage>
</organism>
<comment type="caution">
    <text evidence="2">The sequence shown here is derived from an EMBL/GenBank/DDBJ whole genome shotgun (WGS) entry which is preliminary data.</text>
</comment>
<dbReference type="SUPFAM" id="SSF55797">
    <property type="entry name" value="PR-1-like"/>
    <property type="match status" value="1"/>
</dbReference>